<protein>
    <submittedName>
        <fullName evidence="1">Uncharacterized protein</fullName>
    </submittedName>
</protein>
<proteinExistence type="predicted"/>
<sequence>MSQFEMRIRNQMTMLHGPVVLEVPATGPGLRKWVHVIPPSPGREQGYGGKPLRAQPFIVSVFELAQPQEPDDGWHAHPEDIHEEHVEQLNSIEEVEARLTELGYSPEAFVEPWKCDFPF</sequence>
<evidence type="ECO:0000313" key="1">
    <source>
        <dbReference type="EMBL" id="MFC4455279.1"/>
    </source>
</evidence>
<name>A0ABV8Y8H7_9DEIO</name>
<accession>A0ABV8Y8H7</accession>
<dbReference type="Proteomes" id="UP001595939">
    <property type="component" value="Unassembled WGS sequence"/>
</dbReference>
<reference evidence="2" key="1">
    <citation type="journal article" date="2019" name="Int. J. Syst. Evol. Microbiol.">
        <title>The Global Catalogue of Microorganisms (GCM) 10K type strain sequencing project: providing services to taxonomists for standard genome sequencing and annotation.</title>
        <authorList>
            <consortium name="The Broad Institute Genomics Platform"/>
            <consortium name="The Broad Institute Genome Sequencing Center for Infectious Disease"/>
            <person name="Wu L."/>
            <person name="Ma J."/>
        </authorList>
    </citation>
    <scope>NUCLEOTIDE SEQUENCE [LARGE SCALE GENOMIC DNA]</scope>
    <source>
        <strain evidence="2">CCUG 39970</strain>
    </source>
</reference>
<organism evidence="1 2">
    <name type="scientific">Deinococcus sonorensis</name>
    <dbReference type="NCBI Taxonomy" id="309891"/>
    <lineage>
        <taxon>Bacteria</taxon>
        <taxon>Thermotogati</taxon>
        <taxon>Deinococcota</taxon>
        <taxon>Deinococci</taxon>
        <taxon>Deinococcales</taxon>
        <taxon>Deinococcaceae</taxon>
        <taxon>Deinococcus</taxon>
    </lineage>
</organism>
<comment type="caution">
    <text evidence="1">The sequence shown here is derived from an EMBL/GenBank/DDBJ whole genome shotgun (WGS) entry which is preliminary data.</text>
</comment>
<evidence type="ECO:0000313" key="2">
    <source>
        <dbReference type="Proteomes" id="UP001595939"/>
    </source>
</evidence>
<dbReference type="RefSeq" id="WP_380129992.1">
    <property type="nucleotide sequence ID" value="NZ_JBHSEG010000008.1"/>
</dbReference>
<keyword evidence="2" id="KW-1185">Reference proteome</keyword>
<gene>
    <name evidence="1" type="ORF">ACFO0P_15990</name>
</gene>
<dbReference type="EMBL" id="JBHSEG010000008">
    <property type="protein sequence ID" value="MFC4455279.1"/>
    <property type="molecule type" value="Genomic_DNA"/>
</dbReference>